<dbReference type="SUPFAM" id="SSF52091">
    <property type="entry name" value="SpoIIaa-like"/>
    <property type="match status" value="2"/>
</dbReference>
<evidence type="ECO:0008006" key="3">
    <source>
        <dbReference type="Google" id="ProtNLM"/>
    </source>
</evidence>
<evidence type="ECO:0000313" key="1">
    <source>
        <dbReference type="EMBL" id="MXP29804.1"/>
    </source>
</evidence>
<sequence length="246" mass="27842">MITVNFPNPNLAVIRPQGALDVADFQRLTDAINGHINSHDIVPHLLIHPQGIPHWASLAALQRHLDFIRAHQKVIGKIALVGDIGLLEMLPPLVDRFVSAKVRHFPEDKYDMAIAWLGKQGDDPGEFALLPGEWPDDVIALKIKGIITADDYRETLVPLIEKKLERHDKLKVLVMMDGDYISYTADAALSDMRLGLDHWKSFRRMALVTDIGWMRLATRMFAPLLPGEMRIFALAELDEAKEWIKH</sequence>
<protein>
    <recommendedName>
        <fullName evidence="3">STAS/SEC14 domain-containing protein</fullName>
    </recommendedName>
</protein>
<proteinExistence type="predicted"/>
<reference evidence="1 2" key="1">
    <citation type="submission" date="2019-12" db="EMBL/GenBank/DDBJ databases">
        <title>Genomic-based taxomic classification of the family Erythrobacteraceae.</title>
        <authorList>
            <person name="Xu L."/>
        </authorList>
    </citation>
    <scope>NUCLEOTIDE SEQUENCE [LARGE SCALE GENOMIC DNA]</scope>
    <source>
        <strain evidence="1 2">KEMB 9005-328</strain>
    </source>
</reference>
<dbReference type="Gene3D" id="3.40.50.10600">
    <property type="entry name" value="SpoIIaa-like domains"/>
    <property type="match status" value="2"/>
</dbReference>
<evidence type="ECO:0000313" key="2">
    <source>
        <dbReference type="Proteomes" id="UP000439780"/>
    </source>
</evidence>
<keyword evidence="2" id="KW-1185">Reference proteome</keyword>
<dbReference type="EMBL" id="WTYA01000011">
    <property type="protein sequence ID" value="MXP29804.1"/>
    <property type="molecule type" value="Genomic_DNA"/>
</dbReference>
<dbReference type="Pfam" id="PF11964">
    <property type="entry name" value="SpoIIAA-like"/>
    <property type="match status" value="2"/>
</dbReference>
<organism evidence="1 2">
    <name type="scientific">Qipengyuania algicida</name>
    <dbReference type="NCBI Taxonomy" id="1836209"/>
    <lineage>
        <taxon>Bacteria</taxon>
        <taxon>Pseudomonadati</taxon>
        <taxon>Pseudomonadota</taxon>
        <taxon>Alphaproteobacteria</taxon>
        <taxon>Sphingomonadales</taxon>
        <taxon>Erythrobacteraceae</taxon>
        <taxon>Qipengyuania</taxon>
    </lineage>
</organism>
<comment type="caution">
    <text evidence="1">The sequence shown here is derived from an EMBL/GenBank/DDBJ whole genome shotgun (WGS) entry which is preliminary data.</text>
</comment>
<dbReference type="InterPro" id="IPR036513">
    <property type="entry name" value="STAS_dom_sf"/>
</dbReference>
<dbReference type="OrthoDB" id="9811577at2"/>
<dbReference type="RefSeq" id="WP_160754102.1">
    <property type="nucleotide sequence ID" value="NZ_WTYA01000011.1"/>
</dbReference>
<dbReference type="InterPro" id="IPR021866">
    <property type="entry name" value="SpoIIAA-like"/>
</dbReference>
<name>A0A845AJL4_9SPHN</name>
<dbReference type="InterPro" id="IPR038396">
    <property type="entry name" value="SpoIIAA-like_sf"/>
</dbReference>
<accession>A0A845AJL4</accession>
<dbReference type="Proteomes" id="UP000439780">
    <property type="component" value="Unassembled WGS sequence"/>
</dbReference>
<gene>
    <name evidence="1" type="ORF">GRI58_13395</name>
</gene>
<dbReference type="AlphaFoldDB" id="A0A845AJL4"/>